<evidence type="ECO:0000256" key="3">
    <source>
        <dbReference type="ARBA" id="ARBA00023052"/>
    </source>
</evidence>
<dbReference type="EMBL" id="FUHU01000048">
    <property type="protein sequence ID" value="SJM69923.1"/>
    <property type="molecule type" value="Genomic_DNA"/>
</dbReference>
<accession>A0A1R4GPD3</accession>
<dbReference type="InterPro" id="IPR001017">
    <property type="entry name" value="DH_E1"/>
</dbReference>
<keyword evidence="2 5" id="KW-0560">Oxidoreductase</keyword>
<dbReference type="EC" id="1.2.4.1" evidence="5"/>
<proteinExistence type="predicted"/>
<dbReference type="InterPro" id="IPR017596">
    <property type="entry name" value="PdhA/BkdA"/>
</dbReference>
<evidence type="ECO:0000313" key="6">
    <source>
        <dbReference type="Proteomes" id="UP000195787"/>
    </source>
</evidence>
<keyword evidence="3" id="KW-0786">Thiamine pyrophosphate</keyword>
<dbReference type="InterPro" id="IPR050771">
    <property type="entry name" value="Alpha-ketoacid_DH_E1_comp"/>
</dbReference>
<evidence type="ECO:0000259" key="4">
    <source>
        <dbReference type="Pfam" id="PF00676"/>
    </source>
</evidence>
<dbReference type="AlphaFoldDB" id="A0A1R4GPD3"/>
<dbReference type="InterPro" id="IPR029061">
    <property type="entry name" value="THDP-binding"/>
</dbReference>
<organism evidence="5 6">
    <name type="scientific">Agrococcus casei LMG 22410</name>
    <dbReference type="NCBI Taxonomy" id="1255656"/>
    <lineage>
        <taxon>Bacteria</taxon>
        <taxon>Bacillati</taxon>
        <taxon>Actinomycetota</taxon>
        <taxon>Actinomycetes</taxon>
        <taxon>Micrococcales</taxon>
        <taxon>Microbacteriaceae</taxon>
        <taxon>Agrococcus</taxon>
    </lineage>
</organism>
<dbReference type="RefSeq" id="WP_086993091.1">
    <property type="nucleotide sequence ID" value="NZ_FUHU01000048.1"/>
</dbReference>
<dbReference type="CDD" id="cd02000">
    <property type="entry name" value="TPP_E1_PDC_ADC_BCADC"/>
    <property type="match status" value="1"/>
</dbReference>
<dbReference type="GO" id="GO:0004739">
    <property type="term" value="F:pyruvate dehydrogenase (acetyl-transferring) activity"/>
    <property type="evidence" value="ECO:0007669"/>
    <property type="project" value="UniProtKB-EC"/>
</dbReference>
<reference evidence="5 6" key="1">
    <citation type="submission" date="2017-02" db="EMBL/GenBank/DDBJ databases">
        <authorList>
            <person name="Peterson S.W."/>
        </authorList>
    </citation>
    <scope>NUCLEOTIDE SEQUENCE [LARGE SCALE GENOMIC DNA]</scope>
    <source>
        <strain evidence="5 6">LMG 22410</strain>
    </source>
</reference>
<evidence type="ECO:0000313" key="5">
    <source>
        <dbReference type="EMBL" id="SJM69923.1"/>
    </source>
</evidence>
<dbReference type="GO" id="GO:0000287">
    <property type="term" value="F:magnesium ion binding"/>
    <property type="evidence" value="ECO:0007669"/>
    <property type="project" value="UniProtKB-ARBA"/>
</dbReference>
<name>A0A1R4GPD3_9MICO</name>
<dbReference type="PANTHER" id="PTHR43380">
    <property type="entry name" value="2-OXOISOVALERATE DEHYDROGENASE SUBUNIT ALPHA, MITOCHONDRIAL"/>
    <property type="match status" value="1"/>
</dbReference>
<evidence type="ECO:0000256" key="2">
    <source>
        <dbReference type="ARBA" id="ARBA00023002"/>
    </source>
</evidence>
<evidence type="ECO:0000256" key="1">
    <source>
        <dbReference type="ARBA" id="ARBA00001964"/>
    </source>
</evidence>
<protein>
    <submittedName>
        <fullName evidence="5">Pyruvate dehydrogenase E1 component alpha subunit</fullName>
        <ecNumber evidence="5">1.2.4.1</ecNumber>
    </submittedName>
</protein>
<sequence>MSITTSTTEQLADEFDSPARLLTAEGVRVRHEILDEHVADLDLQQLADLYTDMVLVRRFDTEAFSLTRQGELALWPPLLGQEAAQVGSARALEDRDWSFGSYREHALPILRGVDIDRWLKVWKTTSNTAWDPHEHNIGLNQIIIGAQTLHAVGYAMGAQFKQDDSCSIAYFGDGATTEGDVSEAMVFASTYNAPVVFFCQNNGYAISEPTSVQAKHVLARRASGFDIPAYRVDGNDILAVLAATRLAMHRARTGHGPSFIEAVTYRMGPHTTTDDPSRYRENDEVESWKERDPLLRVERFLESEGFNVEQLRADAKTNADALAKQLRAGAIAIQPDPAEQMFDNVYSSPHARIERQRAEYKAFAASYEKAAS</sequence>
<feature type="domain" description="Dehydrogenase E1 component" evidence="4">
    <location>
        <begin position="52"/>
        <end position="311"/>
    </location>
</feature>
<dbReference type="Proteomes" id="UP000195787">
    <property type="component" value="Unassembled WGS sequence"/>
</dbReference>
<dbReference type="SUPFAM" id="SSF52518">
    <property type="entry name" value="Thiamin diphosphate-binding fold (THDP-binding)"/>
    <property type="match status" value="1"/>
</dbReference>
<comment type="cofactor">
    <cofactor evidence="1">
        <name>thiamine diphosphate</name>
        <dbReference type="ChEBI" id="CHEBI:58937"/>
    </cofactor>
</comment>
<gene>
    <name evidence="5" type="ORF">CZ674_13590</name>
</gene>
<dbReference type="Gene3D" id="3.40.50.970">
    <property type="match status" value="1"/>
</dbReference>
<dbReference type="PANTHER" id="PTHR43380:SF1">
    <property type="entry name" value="2-OXOISOVALERATE DEHYDROGENASE SUBUNIT ALPHA, MITOCHONDRIAL"/>
    <property type="match status" value="1"/>
</dbReference>
<dbReference type="OrthoDB" id="9766715at2"/>
<dbReference type="GO" id="GO:0009083">
    <property type="term" value="P:branched-chain amino acid catabolic process"/>
    <property type="evidence" value="ECO:0007669"/>
    <property type="project" value="TreeGrafter"/>
</dbReference>
<dbReference type="GeneID" id="303174241"/>
<dbReference type="NCBIfam" id="TIGR03181">
    <property type="entry name" value="PDH_E1_alph_x"/>
    <property type="match status" value="1"/>
</dbReference>
<keyword evidence="6" id="KW-1185">Reference proteome</keyword>
<keyword evidence="5" id="KW-0670">Pyruvate</keyword>
<dbReference type="Pfam" id="PF00676">
    <property type="entry name" value="E1_dh"/>
    <property type="match status" value="1"/>
</dbReference>